<dbReference type="InterPro" id="IPR014284">
    <property type="entry name" value="RNA_pol_sigma-70_dom"/>
</dbReference>
<accession>D5SQ49</accession>
<dbReference type="CDD" id="cd06171">
    <property type="entry name" value="Sigma70_r4"/>
    <property type="match status" value="1"/>
</dbReference>
<keyword evidence="3" id="KW-0731">Sigma factor</keyword>
<evidence type="ECO:0000256" key="5">
    <source>
        <dbReference type="ARBA" id="ARBA00023163"/>
    </source>
</evidence>
<dbReference type="Pfam" id="PF04542">
    <property type="entry name" value="Sigma70_r2"/>
    <property type="match status" value="1"/>
</dbReference>
<evidence type="ECO:0000256" key="3">
    <source>
        <dbReference type="ARBA" id="ARBA00023082"/>
    </source>
</evidence>
<dbReference type="GO" id="GO:0006352">
    <property type="term" value="P:DNA-templated transcription initiation"/>
    <property type="evidence" value="ECO:0007669"/>
    <property type="project" value="InterPro"/>
</dbReference>
<dbReference type="PANTHER" id="PTHR43133">
    <property type="entry name" value="RNA POLYMERASE ECF-TYPE SIGMA FACTO"/>
    <property type="match status" value="1"/>
</dbReference>
<dbReference type="InterPro" id="IPR039425">
    <property type="entry name" value="RNA_pol_sigma-70-like"/>
</dbReference>
<sequence>MRVVGRFQHFETTPQTSGYFQTGMHGMTETSEIQLVDRCLEGEPDATVLFVRKFERLVYSIAIRMLGHHQDAEDVTQESLTRAIRHLGNWNPARPLKPWLLAIVVNRCKSRLSLKSRPQGSSLEEHSAQHLSVPATQTQSAIQAETALQIQVAMESLKPEYRQVFELFYKEERSVDEISQLLNVPEGTVKTWLHRGRKALATILKERQLISESSK</sequence>
<evidence type="ECO:0000313" key="8">
    <source>
        <dbReference type="EMBL" id="ADG68424.1"/>
    </source>
</evidence>
<dbReference type="EMBL" id="CP001744">
    <property type="protein sequence ID" value="ADG68424.1"/>
    <property type="molecule type" value="Genomic_DNA"/>
</dbReference>
<evidence type="ECO:0000256" key="4">
    <source>
        <dbReference type="ARBA" id="ARBA00023125"/>
    </source>
</evidence>
<dbReference type="InterPro" id="IPR013325">
    <property type="entry name" value="RNA_pol_sigma_r2"/>
</dbReference>
<comment type="similarity">
    <text evidence="1">Belongs to the sigma-70 factor family. ECF subfamily.</text>
</comment>
<dbReference type="PANTHER" id="PTHR43133:SF8">
    <property type="entry name" value="RNA POLYMERASE SIGMA FACTOR HI_1459-RELATED"/>
    <property type="match status" value="1"/>
</dbReference>
<feature type="domain" description="RNA polymerase sigma factor 70 region 4 type 2" evidence="7">
    <location>
        <begin position="148"/>
        <end position="200"/>
    </location>
</feature>
<evidence type="ECO:0000259" key="6">
    <source>
        <dbReference type="Pfam" id="PF04542"/>
    </source>
</evidence>
<feature type="domain" description="RNA polymerase sigma-70 region 2" evidence="6">
    <location>
        <begin position="50"/>
        <end position="113"/>
    </location>
</feature>
<dbReference type="SUPFAM" id="SSF88946">
    <property type="entry name" value="Sigma2 domain of RNA polymerase sigma factors"/>
    <property type="match status" value="1"/>
</dbReference>
<keyword evidence="4" id="KW-0238">DNA-binding</keyword>
<dbReference type="eggNOG" id="COG1595">
    <property type="taxonomic scope" value="Bacteria"/>
</dbReference>
<gene>
    <name evidence="8" type="ordered locus">Plim_2600</name>
</gene>
<proteinExistence type="inferred from homology"/>
<keyword evidence="9" id="KW-1185">Reference proteome</keyword>
<dbReference type="GO" id="GO:0016987">
    <property type="term" value="F:sigma factor activity"/>
    <property type="evidence" value="ECO:0007669"/>
    <property type="project" value="UniProtKB-KW"/>
</dbReference>
<dbReference type="InterPro" id="IPR013324">
    <property type="entry name" value="RNA_pol_sigma_r3/r4-like"/>
</dbReference>
<dbReference type="Gene3D" id="1.10.10.10">
    <property type="entry name" value="Winged helix-like DNA-binding domain superfamily/Winged helix DNA-binding domain"/>
    <property type="match status" value="1"/>
</dbReference>
<dbReference type="NCBIfam" id="TIGR02937">
    <property type="entry name" value="sigma70-ECF"/>
    <property type="match status" value="1"/>
</dbReference>
<organism evidence="8 9">
    <name type="scientific">Planctopirus limnophila (strain ATCC 43296 / DSM 3776 / IFAM 1008 / Mu 290)</name>
    <name type="common">Planctomyces limnophilus</name>
    <dbReference type="NCBI Taxonomy" id="521674"/>
    <lineage>
        <taxon>Bacteria</taxon>
        <taxon>Pseudomonadati</taxon>
        <taxon>Planctomycetota</taxon>
        <taxon>Planctomycetia</taxon>
        <taxon>Planctomycetales</taxon>
        <taxon>Planctomycetaceae</taxon>
        <taxon>Planctopirus</taxon>
    </lineage>
</organism>
<dbReference type="HOGENOM" id="CLU_047691_3_1_0"/>
<protein>
    <submittedName>
        <fullName evidence="8">RNA polymerase sigma factor, sigma-70 family</fullName>
    </submittedName>
</protein>
<keyword evidence="2" id="KW-0805">Transcription regulation</keyword>
<dbReference type="OrthoDB" id="9785675at2"/>
<dbReference type="KEGG" id="plm:Plim_2600"/>
<dbReference type="Gene3D" id="1.10.1740.10">
    <property type="match status" value="1"/>
</dbReference>
<dbReference type="Proteomes" id="UP000002220">
    <property type="component" value="Chromosome"/>
</dbReference>
<dbReference type="InterPro" id="IPR036388">
    <property type="entry name" value="WH-like_DNA-bd_sf"/>
</dbReference>
<evidence type="ECO:0000259" key="7">
    <source>
        <dbReference type="Pfam" id="PF08281"/>
    </source>
</evidence>
<dbReference type="STRING" id="521674.Plim_2600"/>
<dbReference type="GO" id="GO:0003677">
    <property type="term" value="F:DNA binding"/>
    <property type="evidence" value="ECO:0007669"/>
    <property type="project" value="UniProtKB-KW"/>
</dbReference>
<evidence type="ECO:0000313" key="9">
    <source>
        <dbReference type="Proteomes" id="UP000002220"/>
    </source>
</evidence>
<dbReference type="AlphaFoldDB" id="D5SQ49"/>
<keyword evidence="5" id="KW-0804">Transcription</keyword>
<dbReference type="InterPro" id="IPR013249">
    <property type="entry name" value="RNA_pol_sigma70_r4_t2"/>
</dbReference>
<reference evidence="8 9" key="1">
    <citation type="journal article" date="2010" name="Stand. Genomic Sci.">
        <title>Complete genome sequence of Planctomyces limnophilus type strain (Mu 290).</title>
        <authorList>
            <person name="Labutti K."/>
            <person name="Sikorski J."/>
            <person name="Schneider S."/>
            <person name="Nolan M."/>
            <person name="Lucas S."/>
            <person name="Glavina Del Rio T."/>
            <person name="Tice H."/>
            <person name="Cheng J.F."/>
            <person name="Goodwin L."/>
            <person name="Pitluck S."/>
            <person name="Liolios K."/>
            <person name="Ivanova N."/>
            <person name="Mavromatis K."/>
            <person name="Mikhailova N."/>
            <person name="Pati A."/>
            <person name="Chen A."/>
            <person name="Palaniappan K."/>
            <person name="Land M."/>
            <person name="Hauser L."/>
            <person name="Chang Y.J."/>
            <person name="Jeffries C.D."/>
            <person name="Tindall B.J."/>
            <person name="Rohde M."/>
            <person name="Goker M."/>
            <person name="Woyke T."/>
            <person name="Bristow J."/>
            <person name="Eisen J.A."/>
            <person name="Markowitz V."/>
            <person name="Hugenholtz P."/>
            <person name="Kyrpides N.C."/>
            <person name="Klenk H.P."/>
            <person name="Lapidus A."/>
        </authorList>
    </citation>
    <scope>NUCLEOTIDE SEQUENCE [LARGE SCALE GENOMIC DNA]</scope>
    <source>
        <strain evidence="9">ATCC 43296 / DSM 3776 / IFAM 1008 / 290</strain>
    </source>
</reference>
<dbReference type="InterPro" id="IPR007627">
    <property type="entry name" value="RNA_pol_sigma70_r2"/>
</dbReference>
<dbReference type="SUPFAM" id="SSF88659">
    <property type="entry name" value="Sigma3 and sigma4 domains of RNA polymerase sigma factors"/>
    <property type="match status" value="1"/>
</dbReference>
<dbReference type="Pfam" id="PF08281">
    <property type="entry name" value="Sigma70_r4_2"/>
    <property type="match status" value="1"/>
</dbReference>
<evidence type="ECO:0000256" key="2">
    <source>
        <dbReference type="ARBA" id="ARBA00023015"/>
    </source>
</evidence>
<name>D5SQ49_PLAL2</name>
<evidence type="ECO:0000256" key="1">
    <source>
        <dbReference type="ARBA" id="ARBA00010641"/>
    </source>
</evidence>